<feature type="domain" description="BACON" evidence="1">
    <location>
        <begin position="251"/>
        <end position="307"/>
    </location>
</feature>
<gene>
    <name evidence="2" type="ORF">E7101_10220</name>
</gene>
<dbReference type="Pfam" id="PF13004">
    <property type="entry name" value="BACON"/>
    <property type="match status" value="2"/>
</dbReference>
<dbReference type="InterPro" id="IPR013783">
    <property type="entry name" value="Ig-like_fold"/>
</dbReference>
<name>A0A9D5P136_XYLRU</name>
<accession>A0A9D5P136</accession>
<dbReference type="GO" id="GO:0003677">
    <property type="term" value="F:DNA binding"/>
    <property type="evidence" value="ECO:0007669"/>
    <property type="project" value="UniProtKB-KW"/>
</dbReference>
<evidence type="ECO:0000259" key="1">
    <source>
        <dbReference type="Pfam" id="PF13004"/>
    </source>
</evidence>
<dbReference type="CDD" id="cd14948">
    <property type="entry name" value="BACON"/>
    <property type="match status" value="1"/>
</dbReference>
<organism evidence="2 3">
    <name type="scientific">Xylanibacter ruminicola</name>
    <name type="common">Prevotella ruminicola</name>
    <dbReference type="NCBI Taxonomy" id="839"/>
    <lineage>
        <taxon>Bacteria</taxon>
        <taxon>Pseudomonadati</taxon>
        <taxon>Bacteroidota</taxon>
        <taxon>Bacteroidia</taxon>
        <taxon>Bacteroidales</taxon>
        <taxon>Prevotellaceae</taxon>
        <taxon>Xylanibacter</taxon>
    </lineage>
</organism>
<dbReference type="PROSITE" id="PS51257">
    <property type="entry name" value="PROKAR_LIPOPROTEIN"/>
    <property type="match status" value="1"/>
</dbReference>
<dbReference type="InterPro" id="IPR024361">
    <property type="entry name" value="BACON"/>
</dbReference>
<evidence type="ECO:0000313" key="2">
    <source>
        <dbReference type="EMBL" id="MBE6271313.1"/>
    </source>
</evidence>
<dbReference type="EMBL" id="SUYC01000011">
    <property type="protein sequence ID" value="MBE6271313.1"/>
    <property type="molecule type" value="Genomic_DNA"/>
</dbReference>
<dbReference type="Gene3D" id="2.60.40.10">
    <property type="entry name" value="Immunoglobulins"/>
    <property type="match status" value="2"/>
</dbReference>
<feature type="domain" description="BACON" evidence="1">
    <location>
        <begin position="59"/>
        <end position="110"/>
    </location>
</feature>
<evidence type="ECO:0000313" key="3">
    <source>
        <dbReference type="Proteomes" id="UP000806522"/>
    </source>
</evidence>
<comment type="caution">
    <text evidence="2">The sequence shown here is derived from an EMBL/GenBank/DDBJ whole genome shotgun (WGS) entry which is preliminary data.</text>
</comment>
<sequence length="549" mass="58058">MKLKYFIPSLVAVVAAMFTSCSDDEKPTYLDGLQVSQSYVSLDKAGGTTSIDVTAIGDWAVSGAPEWLTVSPASGSGNGSISFSAGAGEGRTAQLLLTSGDLTQRINIIQGIATVENATCAEVLAGPEAKTYRVTGVCVDNPDNQYGNWHINDGTGEVYVYGTLDKKGDKGKFPISGANGWGFGAGDVITIEGPKKLYNGTVELENVTVIKIVKSLVKIEEGDTQAFDADGGNFTVRLTVSGDGPYIDIPAEAQEWLGVTSVVKTDSTTNVNFHVAKNAGEQDRKTTVSFTSTSGSSTSTVTASVSQMGLSGTLANPFSVADAIAYCQTLSGATANNFFVKGKISKIVDKGEFGSYGNATFWISDDGVFNDDKSKDFECYRVLWLGNKKWAEGNAQISVGDEVLICGQLTLYKGTAETNQNKAYIYEINGVQDDANGIGSLAAPFNIAGVKAAIDNGVTGDVYVKGIVSSIAKNGEFGSQYGNGTFWISDDGQSNDFEAYRVLWLGNKKWQDGDAQIAVGNKVILHGKVTKYGSTYETSSGKAYVYSVE</sequence>
<proteinExistence type="predicted"/>
<dbReference type="Proteomes" id="UP000806522">
    <property type="component" value="Unassembled WGS sequence"/>
</dbReference>
<keyword evidence="2" id="KW-0238">DNA-binding</keyword>
<reference evidence="2" key="1">
    <citation type="submission" date="2019-04" db="EMBL/GenBank/DDBJ databases">
        <title>Evolution of Biomass-Degrading Anaerobic Consortia Revealed by Metagenomics.</title>
        <authorList>
            <person name="Peng X."/>
        </authorList>
    </citation>
    <scope>NUCLEOTIDE SEQUENCE</scope>
    <source>
        <strain evidence="2">SIG140</strain>
    </source>
</reference>
<dbReference type="AlphaFoldDB" id="A0A9D5P136"/>
<protein>
    <submittedName>
        <fullName evidence="2">DNA-binding protein</fullName>
    </submittedName>
</protein>